<dbReference type="EMBL" id="BGPR01032572">
    <property type="protein sequence ID" value="GBO06154.1"/>
    <property type="molecule type" value="Genomic_DNA"/>
</dbReference>
<reference evidence="1 2" key="1">
    <citation type="journal article" date="2019" name="Sci. Rep.">
        <title>Orb-weaving spider Araneus ventricosus genome elucidates the spidroin gene catalogue.</title>
        <authorList>
            <person name="Kono N."/>
            <person name="Nakamura H."/>
            <person name="Ohtoshi R."/>
            <person name="Moran D.A.P."/>
            <person name="Shinohara A."/>
            <person name="Yoshida Y."/>
            <person name="Fujiwara M."/>
            <person name="Mori M."/>
            <person name="Tomita M."/>
            <person name="Arakawa K."/>
        </authorList>
    </citation>
    <scope>NUCLEOTIDE SEQUENCE [LARGE SCALE GENOMIC DNA]</scope>
</reference>
<gene>
    <name evidence="1" type="ORF">AVEN_113789_1</name>
</gene>
<evidence type="ECO:0000313" key="2">
    <source>
        <dbReference type="Proteomes" id="UP000499080"/>
    </source>
</evidence>
<name>A0A4Y2U2E5_ARAVE</name>
<comment type="caution">
    <text evidence="1">The sequence shown here is derived from an EMBL/GenBank/DDBJ whole genome shotgun (WGS) entry which is preliminary data.</text>
</comment>
<proteinExistence type="predicted"/>
<evidence type="ECO:0000313" key="1">
    <source>
        <dbReference type="EMBL" id="GBO06154.1"/>
    </source>
</evidence>
<keyword evidence="2" id="KW-1185">Reference proteome</keyword>
<protein>
    <submittedName>
        <fullName evidence="1">Uncharacterized protein</fullName>
    </submittedName>
</protein>
<dbReference type="AlphaFoldDB" id="A0A4Y2U2E5"/>
<dbReference type="Proteomes" id="UP000499080">
    <property type="component" value="Unassembled WGS sequence"/>
</dbReference>
<organism evidence="1 2">
    <name type="scientific">Araneus ventricosus</name>
    <name type="common">Orbweaver spider</name>
    <name type="synonym">Epeira ventricosa</name>
    <dbReference type="NCBI Taxonomy" id="182803"/>
    <lineage>
        <taxon>Eukaryota</taxon>
        <taxon>Metazoa</taxon>
        <taxon>Ecdysozoa</taxon>
        <taxon>Arthropoda</taxon>
        <taxon>Chelicerata</taxon>
        <taxon>Arachnida</taxon>
        <taxon>Araneae</taxon>
        <taxon>Araneomorphae</taxon>
        <taxon>Entelegynae</taxon>
        <taxon>Araneoidea</taxon>
        <taxon>Araneidae</taxon>
        <taxon>Araneus</taxon>
    </lineage>
</organism>
<accession>A0A4Y2U2E5</accession>
<sequence>MNNNITSRDNGKFQQQNLVYLNKCSKNLPSEATQDSNAAIIQLDLCVVANLYYIKAVFYTLSVVYFSFIDTAGQLLKTDDTITHSKHKMQESKILISRISAGYSQKRCEYANFFLSCSPRDSTDKRFKGFDACGALLFQAKVLREYPPTNKNNRICSLTKE</sequence>